<dbReference type="GO" id="GO:0003735">
    <property type="term" value="F:structural constituent of ribosome"/>
    <property type="evidence" value="ECO:0007669"/>
    <property type="project" value="InterPro"/>
</dbReference>
<feature type="region of interest" description="Disordered" evidence="10">
    <location>
        <begin position="136"/>
        <end position="162"/>
    </location>
</feature>
<evidence type="ECO:0000256" key="4">
    <source>
        <dbReference type="ARBA" id="ARBA00022980"/>
    </source>
</evidence>
<dbReference type="PRINTS" id="PR00971">
    <property type="entry name" value="RIBOSOMALS10"/>
</dbReference>
<evidence type="ECO:0008006" key="15">
    <source>
        <dbReference type="Google" id="ProtNLM"/>
    </source>
</evidence>
<dbReference type="InterPro" id="IPR005729">
    <property type="entry name" value="Ribosomal_uS10_euk/arc"/>
</dbReference>
<dbReference type="PROSITE" id="PS51294">
    <property type="entry name" value="HTH_MYB"/>
    <property type="match status" value="4"/>
</dbReference>
<reference evidence="13 14" key="1">
    <citation type="journal article" date="2021" name="bioRxiv">
        <title>The Gossypium anomalum genome as a resource for cotton improvement and evolutionary analysis of hybrid incompatibility.</title>
        <authorList>
            <person name="Grover C.E."/>
            <person name="Yuan D."/>
            <person name="Arick M.A."/>
            <person name="Miller E.R."/>
            <person name="Hu G."/>
            <person name="Peterson D.G."/>
            <person name="Wendel J.F."/>
            <person name="Udall J.A."/>
        </authorList>
    </citation>
    <scope>NUCLEOTIDE SEQUENCE [LARGE SCALE GENOMIC DNA]</scope>
    <source>
        <strain evidence="13">JFW-Udall</strain>
        <tissue evidence="13">Leaf</tissue>
    </source>
</reference>
<dbReference type="InterPro" id="IPR027486">
    <property type="entry name" value="Ribosomal_uS10_dom"/>
</dbReference>
<dbReference type="FunFam" id="1.10.10.60:FF:000069">
    <property type="entry name" value="MYB transcription factor"/>
    <property type="match status" value="2"/>
</dbReference>
<dbReference type="InterPro" id="IPR036838">
    <property type="entry name" value="Ribosomal_uS10_dom_sf"/>
</dbReference>
<evidence type="ECO:0000259" key="11">
    <source>
        <dbReference type="PROSITE" id="PS50090"/>
    </source>
</evidence>
<evidence type="ECO:0000256" key="3">
    <source>
        <dbReference type="ARBA" id="ARBA00022737"/>
    </source>
</evidence>
<feature type="domain" description="HTH myb-type" evidence="12">
    <location>
        <begin position="73"/>
        <end position="127"/>
    </location>
</feature>
<evidence type="ECO:0000256" key="6">
    <source>
        <dbReference type="ARBA" id="ARBA00023125"/>
    </source>
</evidence>
<evidence type="ECO:0000256" key="7">
    <source>
        <dbReference type="ARBA" id="ARBA00023163"/>
    </source>
</evidence>
<evidence type="ECO:0000313" key="13">
    <source>
        <dbReference type="EMBL" id="KAG8484172.1"/>
    </source>
</evidence>
<keyword evidence="7" id="KW-0804">Transcription</keyword>
<feature type="compositionally biased region" description="Polar residues" evidence="10">
    <location>
        <begin position="594"/>
        <end position="612"/>
    </location>
</feature>
<dbReference type="GO" id="GO:0046394">
    <property type="term" value="P:carboxylic acid biosynthetic process"/>
    <property type="evidence" value="ECO:0007669"/>
    <property type="project" value="UniProtKB-ARBA"/>
</dbReference>
<evidence type="ECO:0000256" key="10">
    <source>
        <dbReference type="SAM" id="MobiDB-lite"/>
    </source>
</evidence>
<keyword evidence="9" id="KW-0687">Ribonucleoprotein</keyword>
<dbReference type="NCBIfam" id="TIGR01046">
    <property type="entry name" value="uS10_euk_arch"/>
    <property type="match status" value="1"/>
</dbReference>
<organism evidence="13 14">
    <name type="scientific">Gossypium anomalum</name>
    <dbReference type="NCBI Taxonomy" id="47600"/>
    <lineage>
        <taxon>Eukaryota</taxon>
        <taxon>Viridiplantae</taxon>
        <taxon>Streptophyta</taxon>
        <taxon>Embryophyta</taxon>
        <taxon>Tracheophyta</taxon>
        <taxon>Spermatophyta</taxon>
        <taxon>Magnoliopsida</taxon>
        <taxon>eudicotyledons</taxon>
        <taxon>Gunneridae</taxon>
        <taxon>Pentapetalae</taxon>
        <taxon>rosids</taxon>
        <taxon>malvids</taxon>
        <taxon>Malvales</taxon>
        <taxon>Malvaceae</taxon>
        <taxon>Malvoideae</taxon>
        <taxon>Gossypium</taxon>
    </lineage>
</organism>
<feature type="domain" description="Myb-like" evidence="11">
    <location>
        <begin position="73"/>
        <end position="123"/>
    </location>
</feature>
<evidence type="ECO:0000256" key="9">
    <source>
        <dbReference type="ARBA" id="ARBA00023274"/>
    </source>
</evidence>
<accession>A0A8J5YKY8</accession>
<keyword evidence="14" id="KW-1185">Reference proteome</keyword>
<comment type="caution">
    <text evidence="13">The sequence shown here is derived from an EMBL/GenBank/DDBJ whole genome shotgun (WGS) entry which is preliminary data.</text>
</comment>
<dbReference type="InterPro" id="IPR015495">
    <property type="entry name" value="Myb_TF_plants"/>
</dbReference>
<dbReference type="GO" id="GO:0006412">
    <property type="term" value="P:translation"/>
    <property type="evidence" value="ECO:0007669"/>
    <property type="project" value="InterPro"/>
</dbReference>
<dbReference type="HAMAP" id="MF_00508">
    <property type="entry name" value="Ribosomal_uS10"/>
    <property type="match status" value="1"/>
</dbReference>
<keyword evidence="4" id="KW-0689">Ribosomal protein</keyword>
<feature type="domain" description="HTH myb-type" evidence="12">
    <location>
        <begin position="470"/>
        <end position="522"/>
    </location>
</feature>
<dbReference type="PANTHER" id="PTHR47994:SF5">
    <property type="entry name" value="F14D16.11-RELATED"/>
    <property type="match status" value="1"/>
</dbReference>
<dbReference type="EMBL" id="JAHUZN010000009">
    <property type="protein sequence ID" value="KAG8484172.1"/>
    <property type="molecule type" value="Genomic_DNA"/>
</dbReference>
<dbReference type="SMART" id="SM01403">
    <property type="entry name" value="Ribosomal_S10"/>
    <property type="match status" value="2"/>
</dbReference>
<dbReference type="Pfam" id="PF00338">
    <property type="entry name" value="Ribosomal_S10"/>
    <property type="match status" value="2"/>
</dbReference>
<dbReference type="GO" id="GO:0003723">
    <property type="term" value="F:RNA binding"/>
    <property type="evidence" value="ECO:0007669"/>
    <property type="project" value="InterPro"/>
</dbReference>
<dbReference type="FunFam" id="1.10.10.60:FF:000394">
    <property type="entry name" value="MYB transcription factor"/>
    <property type="match status" value="2"/>
</dbReference>
<dbReference type="InterPro" id="IPR001005">
    <property type="entry name" value="SANT/Myb"/>
</dbReference>
<feature type="region of interest" description="Disordered" evidence="10">
    <location>
        <begin position="586"/>
        <end position="612"/>
    </location>
</feature>
<dbReference type="Pfam" id="PF00249">
    <property type="entry name" value="Myb_DNA-binding"/>
    <property type="match status" value="4"/>
</dbReference>
<dbReference type="PROSITE" id="PS50090">
    <property type="entry name" value="MYB_LIKE"/>
    <property type="match status" value="4"/>
</dbReference>
<dbReference type="OrthoDB" id="2143914at2759"/>
<dbReference type="GO" id="GO:0000976">
    <property type="term" value="F:transcription cis-regulatory region binding"/>
    <property type="evidence" value="ECO:0007669"/>
    <property type="project" value="UniProtKB-ARBA"/>
</dbReference>
<comment type="similarity">
    <text evidence="2">Belongs to the universal ribosomal protein uS10 family.</text>
</comment>
<dbReference type="Gene3D" id="3.30.70.600">
    <property type="entry name" value="Ribosomal protein S10 domain"/>
    <property type="match status" value="2"/>
</dbReference>
<dbReference type="Gene3D" id="1.10.10.60">
    <property type="entry name" value="Homeodomain-like"/>
    <property type="match status" value="4"/>
</dbReference>
<evidence type="ECO:0000256" key="1">
    <source>
        <dbReference type="ARBA" id="ARBA00004123"/>
    </source>
</evidence>
<keyword evidence="6" id="KW-0238">DNA-binding</keyword>
<gene>
    <name evidence="13" type="ORF">CXB51_022914</name>
</gene>
<dbReference type="Proteomes" id="UP000701853">
    <property type="component" value="Chromosome 9"/>
</dbReference>
<name>A0A8J5YKY8_9ROSI</name>
<evidence type="ECO:0000313" key="14">
    <source>
        <dbReference type="Proteomes" id="UP000701853"/>
    </source>
</evidence>
<dbReference type="FunFam" id="3.30.70.600:FF:000002">
    <property type="entry name" value="40S ribosomal protein S20"/>
    <property type="match status" value="1"/>
</dbReference>
<keyword evidence="8" id="KW-0539">Nucleus</keyword>
<feature type="domain" description="Myb-like" evidence="11">
    <location>
        <begin position="470"/>
        <end position="522"/>
    </location>
</feature>
<dbReference type="InterPro" id="IPR017930">
    <property type="entry name" value="Myb_dom"/>
</dbReference>
<feature type="domain" description="Myb-like" evidence="11">
    <location>
        <begin position="523"/>
        <end position="573"/>
    </location>
</feature>
<evidence type="ECO:0000256" key="8">
    <source>
        <dbReference type="ARBA" id="ARBA00023242"/>
    </source>
</evidence>
<feature type="compositionally biased region" description="Polar residues" evidence="10">
    <location>
        <begin position="144"/>
        <end position="162"/>
    </location>
</feature>
<dbReference type="InterPro" id="IPR009057">
    <property type="entry name" value="Homeodomain-like_sf"/>
</dbReference>
<dbReference type="AlphaFoldDB" id="A0A8J5YKY8"/>
<dbReference type="PROSITE" id="PS00361">
    <property type="entry name" value="RIBOSOMAL_S10"/>
    <property type="match status" value="2"/>
</dbReference>
<dbReference type="SUPFAM" id="SSF54999">
    <property type="entry name" value="Ribosomal protein S10"/>
    <property type="match status" value="2"/>
</dbReference>
<sequence>MVRVDWCKMRGMGRQPCCDKLGVKKGPWTAEEDKKLVNFMRTHGYYCWRAVPKLAGLRRCGKSCRLRWTNYLRPDLKRGLLNHDEEQLVIDLHARLGNRWSKIAARLPGRTDNEIKNHWNTHIKKKLIKMGIDPVTHEPLQKPDTPQNKPNLDPNQPENLSKSCAHEFSLPTGTDEWRSSWESDDDPSINLIWSEAFLHDLSENFHGTDSWWKEYSEIGTSSKEETCFSWLVGDAGDNDGNLGFGGHQSNKLILTKSFQTSERRKMPSLFELGLLVNNREQRKTQTCNLGVISHQVSATRPGEQLLLSKNLNPNDKAQSTAAPHHFISRKNVAEAAALHFPSLTSSRLSLQWRVRLFFFILLKPEVSLVAMAYAAMKPTKPGLEEPQEQIHKIRITLSSKNVKNLEKVCADLVRGAKDKRLRVKGPVRMPTKVLHITTRKSPCGEGGELGMVRVDWCKMRGMGRQPCCDKLGVKKGPWTAEEDKKLVNFMRTHGYYCWRAVPKLAGLRRCGKSCRLRWTNYLRPDLKRGLLNHDEEQLVIDLHARLGNRWSKIAARLPGRTDNEIKNHWNTHIKKKLIKMGIDPVTHEPLQKPDTPQNKPNLDPNQPENLSKSCAHEFSLPTGTDEWRSSWESDDDPSINLIWSEAFLHDLSENFHGTDSWWKEYSEIGTSSKEETCFSWLVGDAGDNDGNLGFGVSATRPGEQLLLSKNLNPNDKAQSTAAPHHFISRKNVAEAAALHFPSLTSSRLSLQWRVRLFFFILLKPEVSLVAMAYAAMKPTKPGLEEPQEQIHKIRITLSSKNVKNLEKVCADLVRGAKDKRLRVKGPVRMPTKVLHITTRKSPCGEGTNTWDRFELRVHKRVIDLFSSPDVVKQITSITIEPGVEISEGPKCSLTSVMHLKGLAWEDEAI</sequence>
<evidence type="ECO:0000256" key="2">
    <source>
        <dbReference type="ARBA" id="ARBA00007102"/>
    </source>
</evidence>
<dbReference type="InterPro" id="IPR018268">
    <property type="entry name" value="Ribosomal_uS10_CS"/>
</dbReference>
<proteinExistence type="inferred from homology"/>
<feature type="domain" description="HTH myb-type" evidence="12">
    <location>
        <begin position="523"/>
        <end position="577"/>
    </location>
</feature>
<dbReference type="InterPro" id="IPR001848">
    <property type="entry name" value="Ribosomal_uS10"/>
</dbReference>
<keyword evidence="5" id="KW-0805">Transcription regulation</keyword>
<protein>
    <recommendedName>
        <fullName evidence="15">Protein ODORANT1</fullName>
    </recommendedName>
</protein>
<dbReference type="GO" id="GO:0006355">
    <property type="term" value="P:regulation of DNA-templated transcription"/>
    <property type="evidence" value="ECO:0007669"/>
    <property type="project" value="UniProtKB-ARBA"/>
</dbReference>
<evidence type="ECO:0000259" key="12">
    <source>
        <dbReference type="PROSITE" id="PS51294"/>
    </source>
</evidence>
<feature type="domain" description="Myb-like" evidence="11">
    <location>
        <begin position="20"/>
        <end position="72"/>
    </location>
</feature>
<evidence type="ECO:0000256" key="5">
    <source>
        <dbReference type="ARBA" id="ARBA00023015"/>
    </source>
</evidence>
<dbReference type="GO" id="GO:0005634">
    <property type="term" value="C:nucleus"/>
    <property type="evidence" value="ECO:0007669"/>
    <property type="project" value="UniProtKB-SubCell"/>
</dbReference>
<dbReference type="PANTHER" id="PTHR47994">
    <property type="entry name" value="F14D16.11-RELATED"/>
    <property type="match status" value="1"/>
</dbReference>
<dbReference type="CDD" id="cd00167">
    <property type="entry name" value="SANT"/>
    <property type="match status" value="4"/>
</dbReference>
<comment type="subcellular location">
    <subcellularLocation>
        <location evidence="1">Nucleus</location>
    </subcellularLocation>
</comment>
<dbReference type="SUPFAM" id="SSF46689">
    <property type="entry name" value="Homeodomain-like"/>
    <property type="match status" value="2"/>
</dbReference>
<dbReference type="GO" id="GO:0015935">
    <property type="term" value="C:small ribosomal subunit"/>
    <property type="evidence" value="ECO:0007669"/>
    <property type="project" value="InterPro"/>
</dbReference>
<dbReference type="SMART" id="SM00717">
    <property type="entry name" value="SANT"/>
    <property type="match status" value="4"/>
</dbReference>
<keyword evidence="3" id="KW-0677">Repeat</keyword>
<feature type="domain" description="HTH myb-type" evidence="12">
    <location>
        <begin position="20"/>
        <end position="72"/>
    </location>
</feature>